<proteinExistence type="predicted"/>
<accession>A0AAW5A8F8</accession>
<dbReference type="Proteomes" id="UP000814172">
    <property type="component" value="Unassembled WGS sequence"/>
</dbReference>
<protein>
    <submittedName>
        <fullName evidence="2">Uncharacterized protein</fullName>
    </submittedName>
</protein>
<dbReference type="EMBL" id="WKEW01000012">
    <property type="protein sequence ID" value="MCF5056506.1"/>
    <property type="molecule type" value="Genomic_DNA"/>
</dbReference>
<evidence type="ECO:0000313" key="2">
    <source>
        <dbReference type="EMBL" id="MCF5056506.1"/>
    </source>
</evidence>
<dbReference type="RefSeq" id="WP_139273562.1">
    <property type="nucleotide sequence ID" value="NZ_FNTR01000004.1"/>
</dbReference>
<name>A0AAW5A8F8_9PSED</name>
<feature type="region of interest" description="Disordered" evidence="1">
    <location>
        <begin position="1"/>
        <end position="22"/>
    </location>
</feature>
<evidence type="ECO:0000313" key="3">
    <source>
        <dbReference type="Proteomes" id="UP000814172"/>
    </source>
</evidence>
<sequence>MHQTLEQRHGHGAQALAETQTNLAVSERERALLAERLTRVETQLTELTTDKQLLLQDNAVLSSQLSESRAKCDQP</sequence>
<comment type="caution">
    <text evidence="2">The sequence shown here is derived from an EMBL/GenBank/DDBJ whole genome shotgun (WGS) entry which is preliminary data.</text>
</comment>
<dbReference type="GeneID" id="55540344"/>
<gene>
    <name evidence="2" type="ORF">GIW75_05960</name>
</gene>
<dbReference type="AlphaFoldDB" id="A0AAW5A8F8"/>
<keyword evidence="3" id="KW-1185">Reference proteome</keyword>
<organism evidence="2 3">
    <name type="scientific">Pseudomonas proteolytica</name>
    <dbReference type="NCBI Taxonomy" id="219574"/>
    <lineage>
        <taxon>Bacteria</taxon>
        <taxon>Pseudomonadati</taxon>
        <taxon>Pseudomonadota</taxon>
        <taxon>Gammaproteobacteria</taxon>
        <taxon>Pseudomonadales</taxon>
        <taxon>Pseudomonadaceae</taxon>
        <taxon>Pseudomonas</taxon>
    </lineage>
</organism>
<evidence type="ECO:0000256" key="1">
    <source>
        <dbReference type="SAM" id="MobiDB-lite"/>
    </source>
</evidence>
<reference evidence="2 3" key="1">
    <citation type="submission" date="2019-11" db="EMBL/GenBank/DDBJ databases">
        <title>Epiphytic Pseudomonas syringae from cherry orchards.</title>
        <authorList>
            <person name="Hulin M.T."/>
        </authorList>
    </citation>
    <scope>NUCLEOTIDE SEQUENCE [LARGE SCALE GENOMIC DNA]</scope>
    <source>
        <strain evidence="2 3">PA-6-9F</strain>
    </source>
</reference>